<dbReference type="PROSITE" id="PS50850">
    <property type="entry name" value="MFS"/>
    <property type="match status" value="1"/>
</dbReference>
<organism evidence="9 10">
    <name type="scientific">Eragrostis curvula</name>
    <name type="common">weeping love grass</name>
    <dbReference type="NCBI Taxonomy" id="38414"/>
    <lineage>
        <taxon>Eukaryota</taxon>
        <taxon>Viridiplantae</taxon>
        <taxon>Streptophyta</taxon>
        <taxon>Embryophyta</taxon>
        <taxon>Tracheophyta</taxon>
        <taxon>Spermatophyta</taxon>
        <taxon>Magnoliopsida</taxon>
        <taxon>Liliopsida</taxon>
        <taxon>Poales</taxon>
        <taxon>Poaceae</taxon>
        <taxon>PACMAD clade</taxon>
        <taxon>Chloridoideae</taxon>
        <taxon>Eragrostideae</taxon>
        <taxon>Eragrostidinae</taxon>
        <taxon>Eragrostis</taxon>
    </lineage>
</organism>
<feature type="transmembrane region" description="Helical" evidence="7">
    <location>
        <begin position="65"/>
        <end position="84"/>
    </location>
</feature>
<dbReference type="SUPFAM" id="SSF103473">
    <property type="entry name" value="MFS general substrate transporter"/>
    <property type="match status" value="1"/>
</dbReference>
<dbReference type="EMBL" id="RWGY01000433">
    <property type="protein sequence ID" value="TVU01509.1"/>
    <property type="molecule type" value="Genomic_DNA"/>
</dbReference>
<dbReference type="InterPro" id="IPR036259">
    <property type="entry name" value="MFS_trans_sf"/>
</dbReference>
<evidence type="ECO:0000256" key="6">
    <source>
        <dbReference type="ARBA" id="ARBA00023136"/>
    </source>
</evidence>
<dbReference type="PANTHER" id="PTHR23500:SF537">
    <property type="entry name" value="MAJOR FACILITATOR SUPERFAMILY (MFS) PROFILE DOMAIN-CONTAINING PROTEIN"/>
    <property type="match status" value="1"/>
</dbReference>
<dbReference type="Gramene" id="TVU01509">
    <property type="protein sequence ID" value="TVU01509"/>
    <property type="gene ID" value="EJB05_53035"/>
</dbReference>
<feature type="domain" description="Major facilitator superfamily (MFS) profile" evidence="8">
    <location>
        <begin position="1"/>
        <end position="150"/>
    </location>
</feature>
<evidence type="ECO:0000256" key="3">
    <source>
        <dbReference type="ARBA" id="ARBA00022448"/>
    </source>
</evidence>
<dbReference type="PANTHER" id="PTHR23500">
    <property type="entry name" value="SOLUTE CARRIER FAMILY 2, FACILITATED GLUCOSE TRANSPORTER"/>
    <property type="match status" value="1"/>
</dbReference>
<evidence type="ECO:0000256" key="1">
    <source>
        <dbReference type="ARBA" id="ARBA00004141"/>
    </source>
</evidence>
<feature type="non-terminal residue" evidence="9">
    <location>
        <position position="1"/>
    </location>
</feature>
<accession>A0A5J9SRD0</accession>
<dbReference type="GO" id="GO:0016020">
    <property type="term" value="C:membrane"/>
    <property type="evidence" value="ECO:0007669"/>
    <property type="project" value="UniProtKB-SubCell"/>
</dbReference>
<dbReference type="Proteomes" id="UP000324897">
    <property type="component" value="Unassembled WGS sequence"/>
</dbReference>
<gene>
    <name evidence="9" type="ORF">EJB05_53035</name>
</gene>
<comment type="similarity">
    <text evidence="2">Belongs to the major facilitator superfamily. Sugar transporter (TC 2.A.1.1) family.</text>
</comment>
<keyword evidence="10" id="KW-1185">Reference proteome</keyword>
<dbReference type="AlphaFoldDB" id="A0A5J9SRD0"/>
<dbReference type="InterPro" id="IPR045262">
    <property type="entry name" value="STP/PLT_plant"/>
</dbReference>
<protein>
    <recommendedName>
        <fullName evidence="8">Major facilitator superfamily (MFS) profile domain-containing protein</fullName>
    </recommendedName>
</protein>
<evidence type="ECO:0000256" key="4">
    <source>
        <dbReference type="ARBA" id="ARBA00022692"/>
    </source>
</evidence>
<reference evidence="9 10" key="1">
    <citation type="journal article" date="2019" name="Sci. Rep.">
        <title>A high-quality genome of Eragrostis curvula grass provides insights into Poaceae evolution and supports new strategies to enhance forage quality.</title>
        <authorList>
            <person name="Carballo J."/>
            <person name="Santos B.A.C.M."/>
            <person name="Zappacosta D."/>
            <person name="Garbus I."/>
            <person name="Selva J.P."/>
            <person name="Gallo C.A."/>
            <person name="Diaz A."/>
            <person name="Albertini E."/>
            <person name="Caccamo M."/>
            <person name="Echenique V."/>
        </authorList>
    </citation>
    <scope>NUCLEOTIDE SEQUENCE [LARGE SCALE GENOMIC DNA]</scope>
    <source>
        <strain evidence="10">cv. Victoria</strain>
        <tissue evidence="9">Leaf</tissue>
    </source>
</reference>
<keyword evidence="5 7" id="KW-1133">Transmembrane helix</keyword>
<dbReference type="Pfam" id="PF00083">
    <property type="entry name" value="Sugar_tr"/>
    <property type="match status" value="1"/>
</dbReference>
<comment type="caution">
    <text evidence="9">The sequence shown here is derived from an EMBL/GenBank/DDBJ whole genome shotgun (WGS) entry which is preliminary data.</text>
</comment>
<keyword evidence="6 7" id="KW-0472">Membrane</keyword>
<dbReference type="GO" id="GO:0015144">
    <property type="term" value="F:carbohydrate transmembrane transporter activity"/>
    <property type="evidence" value="ECO:0007669"/>
    <property type="project" value="InterPro"/>
</dbReference>
<dbReference type="InterPro" id="IPR005828">
    <property type="entry name" value="MFS_sugar_transport-like"/>
</dbReference>
<name>A0A5J9SRD0_9POAL</name>
<evidence type="ECO:0000256" key="5">
    <source>
        <dbReference type="ARBA" id="ARBA00022989"/>
    </source>
</evidence>
<evidence type="ECO:0000313" key="9">
    <source>
        <dbReference type="EMBL" id="TVU01509.1"/>
    </source>
</evidence>
<keyword evidence="3" id="KW-0813">Transport</keyword>
<dbReference type="OrthoDB" id="1651023at2759"/>
<evidence type="ECO:0000259" key="8">
    <source>
        <dbReference type="PROSITE" id="PS50850"/>
    </source>
</evidence>
<proteinExistence type="inferred from homology"/>
<evidence type="ECO:0000256" key="2">
    <source>
        <dbReference type="ARBA" id="ARBA00010992"/>
    </source>
</evidence>
<comment type="subcellular location">
    <subcellularLocation>
        <location evidence="1">Membrane</location>
        <topology evidence="1">Multi-pass membrane protein</topology>
    </subcellularLocation>
</comment>
<feature type="transmembrane region" description="Helical" evidence="7">
    <location>
        <begin position="96"/>
        <end position="115"/>
    </location>
</feature>
<sequence>MGGKIQLYSAGWVGGSGGSMIDDSHNNILRGVTQMESFLSKFFPEVLTATKTTKRSIYCKYDDQWLTTFTSSLFLTAALSSLVASRFTRMVGRQRIMLFGGAMFLAGAILNGAAINIAMLIIGRMLLGFGVGFTFQVPYNMTKSLGFALL</sequence>
<evidence type="ECO:0000256" key="7">
    <source>
        <dbReference type="SAM" id="Phobius"/>
    </source>
</evidence>
<dbReference type="Gene3D" id="1.20.1250.20">
    <property type="entry name" value="MFS general substrate transporter like domains"/>
    <property type="match status" value="1"/>
</dbReference>
<dbReference type="InterPro" id="IPR020846">
    <property type="entry name" value="MFS_dom"/>
</dbReference>
<evidence type="ECO:0000313" key="10">
    <source>
        <dbReference type="Proteomes" id="UP000324897"/>
    </source>
</evidence>
<keyword evidence="4 7" id="KW-0812">Transmembrane</keyword>